<dbReference type="Proteomes" id="UP000192769">
    <property type="component" value="Unassembled WGS sequence"/>
</dbReference>
<dbReference type="InterPro" id="IPR036316">
    <property type="entry name" value="Pili_assmbl_chap_C_dom_sf"/>
</dbReference>
<feature type="domain" description="Pili assembly chaperone N-terminal" evidence="6">
    <location>
        <begin position="34"/>
        <end position="155"/>
    </location>
</feature>
<dbReference type="InterPro" id="IPR013783">
    <property type="entry name" value="Ig-like_fold"/>
</dbReference>
<dbReference type="GO" id="GO:0030288">
    <property type="term" value="C:outer membrane-bounded periplasmic space"/>
    <property type="evidence" value="ECO:0007669"/>
    <property type="project" value="InterPro"/>
</dbReference>
<feature type="domain" description="Pili assembly chaperone C-terminal" evidence="7">
    <location>
        <begin position="181"/>
        <end position="243"/>
    </location>
</feature>
<dbReference type="SUPFAM" id="SSF49354">
    <property type="entry name" value="PapD-like"/>
    <property type="match status" value="1"/>
</dbReference>
<sequence length="251" mass="27810">MLWPEDVMVKLNKLVGCLVASLALTCTGSSLASVVMLGNRVIYPSTDRAKALKFTNNDAWPYLMQIWADNQQGVQSPEHAKSPFILSPSIFKISPHESHVANLIFTGDTKNVKREQLYYLHFTQLPAVKASDNAHNKLLLMVTNTLKIFLRPDNLAMSPQQALEQLTYKISKNGGQCYVALNNSTPYYFNSVAASLSTGTKTIELKDVSMVPPDSTSRWTFSCSPATEIKTLTVDYVNDYGAVLKQAIKGR</sequence>
<evidence type="ECO:0000256" key="4">
    <source>
        <dbReference type="ARBA" id="ARBA00022764"/>
    </source>
</evidence>
<evidence type="ECO:0000256" key="3">
    <source>
        <dbReference type="ARBA" id="ARBA00022729"/>
    </source>
</evidence>
<dbReference type="InterPro" id="IPR016148">
    <property type="entry name" value="Pili_assmbl_chaperone_C"/>
</dbReference>
<comment type="subcellular location">
    <subcellularLocation>
        <location evidence="1">Periplasm</location>
    </subcellularLocation>
</comment>
<evidence type="ECO:0000256" key="2">
    <source>
        <dbReference type="ARBA" id="ARBA00007399"/>
    </source>
</evidence>
<proteinExistence type="inferred from homology"/>
<keyword evidence="3" id="KW-0732">Signal</keyword>
<organism evidence="8 9">
    <name type="scientific">Pantoea latae</name>
    <dbReference type="NCBI Taxonomy" id="1964541"/>
    <lineage>
        <taxon>Bacteria</taxon>
        <taxon>Pseudomonadati</taxon>
        <taxon>Pseudomonadota</taxon>
        <taxon>Gammaproteobacteria</taxon>
        <taxon>Enterobacterales</taxon>
        <taxon>Erwiniaceae</taxon>
        <taxon>Pantoea</taxon>
    </lineage>
</organism>
<name>A0A1V9DNY0_9GAMM</name>
<dbReference type="EMBL" id="MWUE01000005">
    <property type="protein sequence ID" value="OQP35568.1"/>
    <property type="molecule type" value="Genomic_DNA"/>
</dbReference>
<evidence type="ECO:0000259" key="7">
    <source>
        <dbReference type="Pfam" id="PF02753"/>
    </source>
</evidence>
<comment type="similarity">
    <text evidence="2">Belongs to the periplasmic pilus chaperone family.</text>
</comment>
<reference evidence="8 9" key="1">
    <citation type="submission" date="2017-02" db="EMBL/GenBank/DDBJ databases">
        <title>Whole genome shotgun sequence of Pantoea agglomerans strain AS1 isolated from a cycad, Zamia floridana in Central Florida, USA.</title>
        <authorList>
            <person name="Lata P."/>
            <person name="Govindarajan S."/>
            <person name="Qi F."/>
            <person name="Li J.-L."/>
            <person name="Maurya S.K."/>
            <person name="Sahoo M.K."/>
        </authorList>
    </citation>
    <scope>NUCLEOTIDE SEQUENCE [LARGE SCALE GENOMIC DNA]</scope>
    <source>
        <strain evidence="8 9">AS1</strain>
    </source>
</reference>
<dbReference type="GO" id="GO:0071555">
    <property type="term" value="P:cell wall organization"/>
    <property type="evidence" value="ECO:0007669"/>
    <property type="project" value="InterPro"/>
</dbReference>
<protein>
    <recommendedName>
        <fullName evidence="10">Molecular chaperone</fullName>
    </recommendedName>
</protein>
<dbReference type="Pfam" id="PF00345">
    <property type="entry name" value="PapD_N"/>
    <property type="match status" value="1"/>
</dbReference>
<evidence type="ECO:0000256" key="5">
    <source>
        <dbReference type="ARBA" id="ARBA00023186"/>
    </source>
</evidence>
<gene>
    <name evidence="8" type="ORF">B2J69_03445</name>
</gene>
<evidence type="ECO:0000259" key="6">
    <source>
        <dbReference type="Pfam" id="PF00345"/>
    </source>
</evidence>
<keyword evidence="5" id="KW-0143">Chaperone</keyword>
<keyword evidence="9" id="KW-1185">Reference proteome</keyword>
<evidence type="ECO:0000313" key="8">
    <source>
        <dbReference type="EMBL" id="OQP35568.1"/>
    </source>
</evidence>
<dbReference type="Pfam" id="PF02753">
    <property type="entry name" value="PapD_C"/>
    <property type="match status" value="1"/>
</dbReference>
<dbReference type="InterPro" id="IPR008962">
    <property type="entry name" value="PapD-like_sf"/>
</dbReference>
<dbReference type="InterPro" id="IPR001829">
    <property type="entry name" value="Pili_assmbl_chaperone_bac"/>
</dbReference>
<comment type="caution">
    <text evidence="8">The sequence shown here is derived from an EMBL/GenBank/DDBJ whole genome shotgun (WGS) entry which is preliminary data.</text>
</comment>
<keyword evidence="4" id="KW-0574">Periplasm</keyword>
<dbReference type="PANTHER" id="PTHR30251:SF25">
    <property type="entry name" value="FIMBRIAE CHAPARONE"/>
    <property type="match status" value="1"/>
</dbReference>
<dbReference type="InterPro" id="IPR050643">
    <property type="entry name" value="Periplasmic_pilus_chap"/>
</dbReference>
<evidence type="ECO:0000256" key="1">
    <source>
        <dbReference type="ARBA" id="ARBA00004418"/>
    </source>
</evidence>
<dbReference type="PANTHER" id="PTHR30251">
    <property type="entry name" value="PILUS ASSEMBLY CHAPERONE"/>
    <property type="match status" value="1"/>
</dbReference>
<dbReference type="AlphaFoldDB" id="A0A1V9DNY0"/>
<dbReference type="InterPro" id="IPR016147">
    <property type="entry name" value="Pili_assmbl_chaperone_N"/>
</dbReference>
<dbReference type="Gene3D" id="2.60.40.10">
    <property type="entry name" value="Immunoglobulins"/>
    <property type="match status" value="2"/>
</dbReference>
<dbReference type="SUPFAM" id="SSF49584">
    <property type="entry name" value="Periplasmic chaperone C-domain"/>
    <property type="match status" value="1"/>
</dbReference>
<evidence type="ECO:0008006" key="10">
    <source>
        <dbReference type="Google" id="ProtNLM"/>
    </source>
</evidence>
<evidence type="ECO:0000313" key="9">
    <source>
        <dbReference type="Proteomes" id="UP000192769"/>
    </source>
</evidence>
<dbReference type="PRINTS" id="PR00969">
    <property type="entry name" value="CHAPERONPILI"/>
</dbReference>
<accession>A0A1V9DNY0</accession>